<protein>
    <recommendedName>
        <fullName evidence="4">GDP/GTP exchange factor Sec2 N-terminal domain-containing protein</fullName>
    </recommendedName>
</protein>
<feature type="compositionally biased region" description="Pro residues" evidence="3">
    <location>
        <begin position="149"/>
        <end position="169"/>
    </location>
</feature>
<sequence>MSTTTTATALTSTTLVGMLPTITDATALVSRKSCPTCGQAGIPSQPLPPDAQKKVHELEGHIECLNVQAAHMAEKLAEYEEQVRRLRAQAAVHNSRNGSSVSSLSSAKSNEVDRSLSPPQSSHSQTQQGGRLSTLTSFLHYRRPSASPATPPQAPAQPVAPTPPSPPQPPEHERIEWQNALNREQNLRREAESQLTQANTELEELTAQLFSQANEMVAQERRARAKLEERVAVLERRDVEKRSRLERLEKAMERVERIRALVG</sequence>
<accession>A0A2I2GE72</accession>
<dbReference type="PANTHER" id="PTHR14430">
    <property type="entry name" value="RABIN3-RELATED"/>
    <property type="match status" value="1"/>
</dbReference>
<evidence type="ECO:0000313" key="5">
    <source>
        <dbReference type="EMBL" id="PLB51160.1"/>
    </source>
</evidence>
<dbReference type="SUPFAM" id="SSF144284">
    <property type="entry name" value="Sec2 N-terminal region"/>
    <property type="match status" value="1"/>
</dbReference>
<dbReference type="GO" id="GO:0005085">
    <property type="term" value="F:guanyl-nucleotide exchange factor activity"/>
    <property type="evidence" value="ECO:0007669"/>
    <property type="project" value="InterPro"/>
</dbReference>
<organism evidence="5 6">
    <name type="scientific">Aspergillus steynii IBT 23096</name>
    <dbReference type="NCBI Taxonomy" id="1392250"/>
    <lineage>
        <taxon>Eukaryota</taxon>
        <taxon>Fungi</taxon>
        <taxon>Dikarya</taxon>
        <taxon>Ascomycota</taxon>
        <taxon>Pezizomycotina</taxon>
        <taxon>Eurotiomycetes</taxon>
        <taxon>Eurotiomycetidae</taxon>
        <taxon>Eurotiales</taxon>
        <taxon>Aspergillaceae</taxon>
        <taxon>Aspergillus</taxon>
        <taxon>Aspergillus subgen. Circumdati</taxon>
    </lineage>
</organism>
<dbReference type="Proteomes" id="UP000234275">
    <property type="component" value="Unassembled WGS sequence"/>
</dbReference>
<proteinExistence type="predicted"/>
<dbReference type="GeneID" id="36558480"/>
<dbReference type="Gene3D" id="6.10.140.910">
    <property type="match status" value="1"/>
</dbReference>
<dbReference type="RefSeq" id="XP_024706462.1">
    <property type="nucleotide sequence ID" value="XM_024850781.1"/>
</dbReference>
<keyword evidence="6" id="KW-1185">Reference proteome</keyword>
<evidence type="ECO:0000313" key="6">
    <source>
        <dbReference type="Proteomes" id="UP000234275"/>
    </source>
</evidence>
<feature type="coiled-coil region" evidence="2">
    <location>
        <begin position="174"/>
        <end position="251"/>
    </location>
</feature>
<dbReference type="InterPro" id="IPR009449">
    <property type="entry name" value="Sec2_N"/>
</dbReference>
<evidence type="ECO:0000256" key="3">
    <source>
        <dbReference type="SAM" id="MobiDB-lite"/>
    </source>
</evidence>
<dbReference type="GO" id="GO:0070319">
    <property type="term" value="C:Golgi to plasma membrane transport vesicle"/>
    <property type="evidence" value="ECO:0007669"/>
    <property type="project" value="TreeGrafter"/>
</dbReference>
<reference evidence="5 6" key="1">
    <citation type="submission" date="2016-12" db="EMBL/GenBank/DDBJ databases">
        <title>The genomes of Aspergillus section Nigri reveals drivers in fungal speciation.</title>
        <authorList>
            <consortium name="DOE Joint Genome Institute"/>
            <person name="Vesth T.C."/>
            <person name="Nybo J."/>
            <person name="Theobald S."/>
            <person name="Brandl J."/>
            <person name="Frisvad J.C."/>
            <person name="Nielsen K.F."/>
            <person name="Lyhne E.K."/>
            <person name="Kogle M.E."/>
            <person name="Kuo A."/>
            <person name="Riley R."/>
            <person name="Clum A."/>
            <person name="Nolan M."/>
            <person name="Lipzen A."/>
            <person name="Salamov A."/>
            <person name="Henrissat B."/>
            <person name="Wiebenga A."/>
            <person name="De Vries R.P."/>
            <person name="Grigoriev I.V."/>
            <person name="Mortensen U.H."/>
            <person name="Andersen M.R."/>
            <person name="Baker S.E."/>
        </authorList>
    </citation>
    <scope>NUCLEOTIDE SEQUENCE [LARGE SCALE GENOMIC DNA]</scope>
    <source>
        <strain evidence="5 6">IBT 23096</strain>
    </source>
</reference>
<dbReference type="GO" id="GO:0051286">
    <property type="term" value="C:cell tip"/>
    <property type="evidence" value="ECO:0007669"/>
    <property type="project" value="TreeGrafter"/>
</dbReference>
<dbReference type="GO" id="GO:0006887">
    <property type="term" value="P:exocytosis"/>
    <property type="evidence" value="ECO:0007669"/>
    <property type="project" value="TreeGrafter"/>
</dbReference>
<dbReference type="AlphaFoldDB" id="A0A2I2GE72"/>
<keyword evidence="1 2" id="KW-0175">Coiled coil</keyword>
<dbReference type="EMBL" id="MSFO01000003">
    <property type="protein sequence ID" value="PLB51160.1"/>
    <property type="molecule type" value="Genomic_DNA"/>
</dbReference>
<feature type="domain" description="GDP/GTP exchange factor Sec2 N-terminal" evidence="4">
    <location>
        <begin position="172"/>
        <end position="250"/>
    </location>
</feature>
<evidence type="ECO:0000259" key="4">
    <source>
        <dbReference type="Pfam" id="PF06428"/>
    </source>
</evidence>
<feature type="compositionally biased region" description="Low complexity" evidence="3">
    <location>
        <begin position="94"/>
        <end position="128"/>
    </location>
</feature>
<evidence type="ECO:0000256" key="1">
    <source>
        <dbReference type="ARBA" id="ARBA00023054"/>
    </source>
</evidence>
<dbReference type="InterPro" id="IPR040351">
    <property type="entry name" value="RAB3IL/RAB3IP/Sec2"/>
</dbReference>
<dbReference type="PANTHER" id="PTHR14430:SF4">
    <property type="entry name" value="GDP_GTP EXCHANGE FACTOR SEC2 N-TERMINAL DOMAIN-CONTAINING PROTEIN"/>
    <property type="match status" value="1"/>
</dbReference>
<gene>
    <name evidence="5" type="ORF">P170DRAFT_446295</name>
</gene>
<feature type="region of interest" description="Disordered" evidence="3">
    <location>
        <begin position="90"/>
        <end position="172"/>
    </location>
</feature>
<dbReference type="VEuPathDB" id="FungiDB:P170DRAFT_446295"/>
<dbReference type="STRING" id="1392250.A0A2I2GE72"/>
<dbReference type="OrthoDB" id="5560525at2759"/>
<evidence type="ECO:0000256" key="2">
    <source>
        <dbReference type="SAM" id="Coils"/>
    </source>
</evidence>
<comment type="caution">
    <text evidence="5">The sequence shown here is derived from an EMBL/GenBank/DDBJ whole genome shotgun (WGS) entry which is preliminary data.</text>
</comment>
<name>A0A2I2GE72_9EURO</name>
<dbReference type="Pfam" id="PF06428">
    <property type="entry name" value="Sec2p"/>
    <property type="match status" value="1"/>
</dbReference>